<dbReference type="InterPro" id="IPR054289">
    <property type="entry name" value="DUF7025"/>
</dbReference>
<dbReference type="InterPro" id="IPR003593">
    <property type="entry name" value="AAA+_ATPase"/>
</dbReference>
<dbReference type="Gene3D" id="3.40.50.300">
    <property type="entry name" value="P-loop containing nucleotide triphosphate hydrolases"/>
    <property type="match status" value="1"/>
</dbReference>
<dbReference type="EMBL" id="ML994619">
    <property type="protein sequence ID" value="KAF2190363.1"/>
    <property type="molecule type" value="Genomic_DNA"/>
</dbReference>
<dbReference type="Proteomes" id="UP000800200">
    <property type="component" value="Unassembled WGS sequence"/>
</dbReference>
<keyword evidence="3" id="KW-1185">Reference proteome</keyword>
<feature type="non-terminal residue" evidence="2">
    <location>
        <position position="632"/>
    </location>
</feature>
<dbReference type="OrthoDB" id="10042665at2759"/>
<dbReference type="PANTHER" id="PTHR46411">
    <property type="entry name" value="FAMILY ATPASE, PUTATIVE-RELATED"/>
    <property type="match status" value="1"/>
</dbReference>
<dbReference type="AlphaFoldDB" id="A0A6A6EGE1"/>
<reference evidence="2" key="1">
    <citation type="journal article" date="2020" name="Stud. Mycol.">
        <title>101 Dothideomycetes genomes: a test case for predicting lifestyles and emergence of pathogens.</title>
        <authorList>
            <person name="Haridas S."/>
            <person name="Albert R."/>
            <person name="Binder M."/>
            <person name="Bloem J."/>
            <person name="Labutti K."/>
            <person name="Salamov A."/>
            <person name="Andreopoulos B."/>
            <person name="Baker S."/>
            <person name="Barry K."/>
            <person name="Bills G."/>
            <person name="Bluhm B."/>
            <person name="Cannon C."/>
            <person name="Castanera R."/>
            <person name="Culley D."/>
            <person name="Daum C."/>
            <person name="Ezra D."/>
            <person name="Gonzalez J."/>
            <person name="Henrissat B."/>
            <person name="Kuo A."/>
            <person name="Liang C."/>
            <person name="Lipzen A."/>
            <person name="Lutzoni F."/>
            <person name="Magnuson J."/>
            <person name="Mondo S."/>
            <person name="Nolan M."/>
            <person name="Ohm R."/>
            <person name="Pangilinan J."/>
            <person name="Park H.-J."/>
            <person name="Ramirez L."/>
            <person name="Alfaro M."/>
            <person name="Sun H."/>
            <person name="Tritt A."/>
            <person name="Yoshinaga Y."/>
            <person name="Zwiers L.-H."/>
            <person name="Turgeon B."/>
            <person name="Goodwin S."/>
            <person name="Spatafora J."/>
            <person name="Crous P."/>
            <person name="Grigoriev I."/>
        </authorList>
    </citation>
    <scope>NUCLEOTIDE SEQUENCE</scope>
    <source>
        <strain evidence="2">CBS 207.26</strain>
    </source>
</reference>
<evidence type="ECO:0000313" key="2">
    <source>
        <dbReference type="EMBL" id="KAF2190363.1"/>
    </source>
</evidence>
<protein>
    <submittedName>
        <fullName evidence="2">Putative AAA family ATPase</fullName>
    </submittedName>
</protein>
<dbReference type="GO" id="GO:0016887">
    <property type="term" value="F:ATP hydrolysis activity"/>
    <property type="evidence" value="ECO:0007669"/>
    <property type="project" value="InterPro"/>
</dbReference>
<dbReference type="InterPro" id="IPR003959">
    <property type="entry name" value="ATPase_AAA_core"/>
</dbReference>
<evidence type="ECO:0000259" key="1">
    <source>
        <dbReference type="SMART" id="SM00382"/>
    </source>
</evidence>
<evidence type="ECO:0000313" key="3">
    <source>
        <dbReference type="Proteomes" id="UP000800200"/>
    </source>
</evidence>
<dbReference type="SUPFAM" id="SSF52540">
    <property type="entry name" value="P-loop containing nucleoside triphosphate hydrolases"/>
    <property type="match status" value="1"/>
</dbReference>
<accession>A0A6A6EGE1</accession>
<sequence>GSRCSIKHLYEGPGSTAFETHWVEQYPDDLLDSFKDQREWKSHALLQLWTLRLSGNEFRAWSLCVYSIRIQSTLLKAVLKEMFKGYPGLSFELKKVNFVRPFLPFFHRWGALEQIIQQAAGKPVDSNLPEFDTESIVHTKLLYDILCKEFEKDFVHLKDLTQHGLITFDYLWALFKPDDLIVDASGPHLVVHKFESGKYEGRKTMGFDGDFEMEYFYKKKDSPDSFSVHSRYVDWDGKRFGLGSCCPNIEKFNGTRLVNSLPAYPLSFHEAPDELRKTLVQRGRKFEVLRGRKYKSYKGTVMAPYGRNTVEGRIIIDCEAYFQNMEGERLHLDDLPTSPLDILAISEPQITEFITFEVPRLSEEQLLLCHTLLRGYCLATKTWAIFDLECISGIRWDDEAFPSLILPGDYKELILAFVESQFQHKQNFDDVIAGKGQGVVILLSGGPGLGKTLTAEALAEKLRTPLYSVSAGELGSSSGSIEVILENILQLVTMWNAVLLLDEADIFLQQRDLKDLERNRVVAIFLRMLEYYKGVLFLTTNRVATLDSAFESRIHLTLHYPDLDLAAKRRIWTNLLQLSKRPLDIEEKELDELARYDLNGRQIKNVVKTAWLLADRYNKPVTADNLKTVLRI</sequence>
<dbReference type="Pfam" id="PF00004">
    <property type="entry name" value="AAA"/>
    <property type="match status" value="1"/>
</dbReference>
<organism evidence="2 3">
    <name type="scientific">Zopfia rhizophila CBS 207.26</name>
    <dbReference type="NCBI Taxonomy" id="1314779"/>
    <lineage>
        <taxon>Eukaryota</taxon>
        <taxon>Fungi</taxon>
        <taxon>Dikarya</taxon>
        <taxon>Ascomycota</taxon>
        <taxon>Pezizomycotina</taxon>
        <taxon>Dothideomycetes</taxon>
        <taxon>Dothideomycetes incertae sedis</taxon>
        <taxon>Zopfiaceae</taxon>
        <taxon>Zopfia</taxon>
    </lineage>
</organism>
<feature type="non-terminal residue" evidence="2">
    <location>
        <position position="1"/>
    </location>
</feature>
<feature type="domain" description="AAA+ ATPase" evidence="1">
    <location>
        <begin position="437"/>
        <end position="564"/>
    </location>
</feature>
<dbReference type="GO" id="GO:0005524">
    <property type="term" value="F:ATP binding"/>
    <property type="evidence" value="ECO:0007669"/>
    <property type="project" value="InterPro"/>
</dbReference>
<dbReference type="SMART" id="SM00382">
    <property type="entry name" value="AAA"/>
    <property type="match status" value="1"/>
</dbReference>
<dbReference type="InterPro" id="IPR027417">
    <property type="entry name" value="P-loop_NTPase"/>
</dbReference>
<dbReference type="Pfam" id="PF22942">
    <property type="entry name" value="DUF7025"/>
    <property type="match status" value="1"/>
</dbReference>
<proteinExistence type="predicted"/>
<gene>
    <name evidence="2" type="ORF">K469DRAFT_489838</name>
</gene>
<name>A0A6A6EGE1_9PEZI</name>
<dbReference type="CDD" id="cd19481">
    <property type="entry name" value="RecA-like_protease"/>
    <property type="match status" value="1"/>
</dbReference>
<dbReference type="PANTHER" id="PTHR46411:SF3">
    <property type="entry name" value="AAA+ ATPASE DOMAIN-CONTAINING PROTEIN"/>
    <property type="match status" value="1"/>
</dbReference>